<evidence type="ECO:0000313" key="9">
    <source>
        <dbReference type="Proteomes" id="UP001596432"/>
    </source>
</evidence>
<evidence type="ECO:0000256" key="3">
    <source>
        <dbReference type="ARBA" id="ARBA00022989"/>
    </source>
</evidence>
<dbReference type="Proteomes" id="UP001596432">
    <property type="component" value="Unassembled WGS sequence"/>
</dbReference>
<dbReference type="PROSITE" id="PS50928">
    <property type="entry name" value="ABC_TM1"/>
    <property type="match status" value="1"/>
</dbReference>
<protein>
    <submittedName>
        <fullName evidence="8">ABC transporter permease</fullName>
    </submittedName>
</protein>
<feature type="transmembrane region" description="Helical" evidence="5">
    <location>
        <begin position="116"/>
        <end position="137"/>
    </location>
</feature>
<dbReference type="PANTHER" id="PTHR42729:SF1">
    <property type="entry name" value="OLIGO_DIPEPTIDE TRANSPORT, PERMEASE PROTEIN (DPPC-2)"/>
    <property type="match status" value="1"/>
</dbReference>
<dbReference type="InterPro" id="IPR035906">
    <property type="entry name" value="MetI-like_sf"/>
</dbReference>
<dbReference type="Gene3D" id="1.10.3720.10">
    <property type="entry name" value="MetI-like"/>
    <property type="match status" value="1"/>
</dbReference>
<dbReference type="GO" id="GO:0005886">
    <property type="term" value="C:plasma membrane"/>
    <property type="evidence" value="ECO:0007669"/>
    <property type="project" value="UniProtKB-SubCell"/>
</dbReference>
<evidence type="ECO:0000259" key="7">
    <source>
        <dbReference type="PROSITE" id="PS50928"/>
    </source>
</evidence>
<dbReference type="SUPFAM" id="SSF161098">
    <property type="entry name" value="MetI-like"/>
    <property type="match status" value="1"/>
</dbReference>
<dbReference type="RefSeq" id="WP_274322636.1">
    <property type="nucleotide sequence ID" value="NZ_CP118158.1"/>
</dbReference>
<dbReference type="Pfam" id="PF00528">
    <property type="entry name" value="BPD_transp_1"/>
    <property type="match status" value="1"/>
</dbReference>
<dbReference type="EMBL" id="JBHTAS010000001">
    <property type="protein sequence ID" value="MFC7141555.1"/>
    <property type="molecule type" value="Genomic_DNA"/>
</dbReference>
<evidence type="ECO:0000313" key="8">
    <source>
        <dbReference type="EMBL" id="MFC7141555.1"/>
    </source>
</evidence>
<accession>A0ABD5Y2G2</accession>
<keyword evidence="3 5" id="KW-1133">Transmembrane helix</keyword>
<feature type="transmembrane region" description="Helical" evidence="5">
    <location>
        <begin position="178"/>
        <end position="196"/>
    </location>
</feature>
<feature type="transmembrane region" description="Helical" evidence="5">
    <location>
        <begin position="149"/>
        <end position="172"/>
    </location>
</feature>
<proteinExistence type="inferred from homology"/>
<evidence type="ECO:0000256" key="6">
    <source>
        <dbReference type="SAM" id="MobiDB-lite"/>
    </source>
</evidence>
<keyword evidence="9" id="KW-1185">Reference proteome</keyword>
<evidence type="ECO:0000256" key="2">
    <source>
        <dbReference type="ARBA" id="ARBA00022692"/>
    </source>
</evidence>
<sequence length="349" mass="38045">MGTGETPAEKDEESPFRSQSDYDATAMDVYEVVFNRWVVAPLRVLWSDYRGRFGLLIVTFYVLVGTVGVVVVPEPAVDPINRLLSPLEQTNLRYLLGADGVGRGLMPLMVHATPKMLKMMLAGAIFGNTLGVVVGLVSGYTGGNTDKILMTITDVVASIPGLPLLLILAAIIEPRNPYLIGVILTVQAWAGLARGIRSQVLPLRNVEYVEASRTMGQSTSTVLMKQVLPDLLPLVTLRFMSTARTVIFASVGLYFLGLLPYTSANWGVVLNSAYDNSSILASFENAHWLLVPALTIALLTFGLTLLAQAFDQVFNPRVRARHEARKAEVEEDIDESDIEDSGVSQMGFQ</sequence>
<dbReference type="GeneID" id="78821871"/>
<comment type="subcellular location">
    <subcellularLocation>
        <location evidence="5">Cell membrane</location>
        <topology evidence="5">Multi-pass membrane protein</topology>
    </subcellularLocation>
    <subcellularLocation>
        <location evidence="1">Membrane</location>
        <topology evidence="1">Multi-pass membrane protein</topology>
    </subcellularLocation>
</comment>
<organism evidence="8 9">
    <name type="scientific">Halosimplex aquaticum</name>
    <dbReference type="NCBI Taxonomy" id="3026162"/>
    <lineage>
        <taxon>Archaea</taxon>
        <taxon>Methanobacteriati</taxon>
        <taxon>Methanobacteriota</taxon>
        <taxon>Stenosarchaea group</taxon>
        <taxon>Halobacteria</taxon>
        <taxon>Halobacteriales</taxon>
        <taxon>Haloarculaceae</taxon>
        <taxon>Halosimplex</taxon>
    </lineage>
</organism>
<evidence type="ECO:0000256" key="4">
    <source>
        <dbReference type="ARBA" id="ARBA00023136"/>
    </source>
</evidence>
<feature type="transmembrane region" description="Helical" evidence="5">
    <location>
        <begin position="288"/>
        <end position="310"/>
    </location>
</feature>
<feature type="transmembrane region" description="Helical" evidence="5">
    <location>
        <begin position="53"/>
        <end position="72"/>
    </location>
</feature>
<dbReference type="CDD" id="cd06261">
    <property type="entry name" value="TM_PBP2"/>
    <property type="match status" value="1"/>
</dbReference>
<dbReference type="AlphaFoldDB" id="A0ABD5Y2G2"/>
<feature type="domain" description="ABC transmembrane type-1" evidence="7">
    <location>
        <begin position="113"/>
        <end position="307"/>
    </location>
</feature>
<comment type="caution">
    <text evidence="8">The sequence shown here is derived from an EMBL/GenBank/DDBJ whole genome shotgun (WGS) entry which is preliminary data.</text>
</comment>
<feature type="transmembrane region" description="Helical" evidence="5">
    <location>
        <begin position="246"/>
        <end position="268"/>
    </location>
</feature>
<keyword evidence="4 5" id="KW-0472">Membrane</keyword>
<comment type="similarity">
    <text evidence="5">Belongs to the binding-protein-dependent transport system permease family.</text>
</comment>
<feature type="region of interest" description="Disordered" evidence="6">
    <location>
        <begin position="325"/>
        <end position="349"/>
    </location>
</feature>
<name>A0ABD5Y2G2_9EURY</name>
<dbReference type="InterPro" id="IPR000515">
    <property type="entry name" value="MetI-like"/>
</dbReference>
<dbReference type="PANTHER" id="PTHR42729">
    <property type="entry name" value="OLIGO/DIPEPTIDE TRANSPORT, PERMEASE PROTEIN (DPPC-2)"/>
    <property type="match status" value="1"/>
</dbReference>
<evidence type="ECO:0000256" key="1">
    <source>
        <dbReference type="ARBA" id="ARBA00004141"/>
    </source>
</evidence>
<evidence type="ECO:0000256" key="5">
    <source>
        <dbReference type="RuleBase" id="RU363032"/>
    </source>
</evidence>
<reference evidence="8 9" key="1">
    <citation type="journal article" date="2019" name="Int. J. Syst. Evol. Microbiol.">
        <title>The Global Catalogue of Microorganisms (GCM) 10K type strain sequencing project: providing services to taxonomists for standard genome sequencing and annotation.</title>
        <authorList>
            <consortium name="The Broad Institute Genomics Platform"/>
            <consortium name="The Broad Institute Genome Sequencing Center for Infectious Disease"/>
            <person name="Wu L."/>
            <person name="Ma J."/>
        </authorList>
    </citation>
    <scope>NUCLEOTIDE SEQUENCE [LARGE SCALE GENOMIC DNA]</scope>
    <source>
        <strain evidence="8 9">XZYJT29</strain>
    </source>
</reference>
<keyword evidence="5" id="KW-0813">Transport</keyword>
<gene>
    <name evidence="8" type="ORF">ACFQMA_17165</name>
</gene>
<keyword evidence="2 5" id="KW-0812">Transmembrane</keyword>
<feature type="compositionally biased region" description="Acidic residues" evidence="6">
    <location>
        <begin position="329"/>
        <end position="340"/>
    </location>
</feature>